<evidence type="ECO:0000256" key="3">
    <source>
        <dbReference type="ARBA" id="ARBA00022552"/>
    </source>
</evidence>
<dbReference type="Pfam" id="PF17785">
    <property type="entry name" value="PUA_3"/>
    <property type="match status" value="1"/>
</dbReference>
<keyword evidence="4 10" id="KW-0489">Methyltransferase</keyword>
<comment type="similarity">
    <text evidence="7">Belongs to the methyltransferase superfamily. RlmI family.</text>
</comment>
<evidence type="ECO:0000256" key="2">
    <source>
        <dbReference type="ARBA" id="ARBA00022490"/>
    </source>
</evidence>
<dbReference type="CDD" id="cd11572">
    <property type="entry name" value="RlmI_M_like"/>
    <property type="match status" value="1"/>
</dbReference>
<dbReference type="SUPFAM" id="SSF88697">
    <property type="entry name" value="PUA domain-like"/>
    <property type="match status" value="1"/>
</dbReference>
<dbReference type="Proteomes" id="UP000249046">
    <property type="component" value="Unassembled WGS sequence"/>
</dbReference>
<dbReference type="GO" id="GO:0006364">
    <property type="term" value="P:rRNA processing"/>
    <property type="evidence" value="ECO:0007669"/>
    <property type="project" value="UniProtKB-KW"/>
</dbReference>
<keyword evidence="6" id="KW-0949">S-adenosyl-L-methionine</keyword>
<keyword evidence="3" id="KW-0698">rRNA processing</keyword>
<evidence type="ECO:0000259" key="8">
    <source>
        <dbReference type="Pfam" id="PF10672"/>
    </source>
</evidence>
<dbReference type="GO" id="GO:0003723">
    <property type="term" value="F:RNA binding"/>
    <property type="evidence" value="ECO:0007669"/>
    <property type="project" value="InterPro"/>
</dbReference>
<organism evidence="10 11">
    <name type="scientific">Rhodanobacter denitrificans</name>
    <dbReference type="NCBI Taxonomy" id="666685"/>
    <lineage>
        <taxon>Bacteria</taxon>
        <taxon>Pseudomonadati</taxon>
        <taxon>Pseudomonadota</taxon>
        <taxon>Gammaproteobacteria</taxon>
        <taxon>Lysobacterales</taxon>
        <taxon>Rhodanobacteraceae</taxon>
        <taxon>Rhodanobacter</taxon>
    </lineage>
</organism>
<dbReference type="Gene3D" id="3.30.750.80">
    <property type="entry name" value="RNA methyltransferase domain (HRMD) like"/>
    <property type="match status" value="1"/>
</dbReference>
<dbReference type="Gene3D" id="3.40.50.150">
    <property type="entry name" value="Vaccinia Virus protein VP39"/>
    <property type="match status" value="1"/>
</dbReference>
<dbReference type="GO" id="GO:0005737">
    <property type="term" value="C:cytoplasm"/>
    <property type="evidence" value="ECO:0007669"/>
    <property type="project" value="UniProtKB-SubCell"/>
</dbReference>
<dbReference type="InterPro" id="IPR041532">
    <property type="entry name" value="RlmI-like_PUA"/>
</dbReference>
<gene>
    <name evidence="10" type="ORF">DI564_02480</name>
</gene>
<evidence type="ECO:0000256" key="5">
    <source>
        <dbReference type="ARBA" id="ARBA00022679"/>
    </source>
</evidence>
<dbReference type="CDD" id="cd02440">
    <property type="entry name" value="AdoMet_MTases"/>
    <property type="match status" value="1"/>
</dbReference>
<sequence length="401" mass="44038">MTEPVDYPALVLKRGEDARLRGGHAWVFSNEVDVQRTPLTEFAPGQACAILDSREKPIGVGYVNPHSLICARLVARGLDHALDKSLFVHRLNIALSLRERLYDEPYYRLVFGEADGLPGLTVDRFGDVLVAQTTTAGMERLKDPITEALVKTLKPAAVWWKNDAAVRALEGLPSYADLGYGDGAVPLEAREGGLRFAVDPVGGQKTGWFYDQRANRDQLARFVAGKRVLDVCSYLGGWGLRAASMGASEVVCVDASADAVEAIAANAERNGLAGTVRAVRADAFEHLRALREARERFDVVILDPPAFVKRRKDLSEGKQAYRRLNELGMQVLARDGILVTCSCSYHMPRATLLEGIQLGARHLDRQAQVLVQLQQAPDHPVHPAIPETDYLKGYILRVLPA</sequence>
<evidence type="ECO:0000256" key="6">
    <source>
        <dbReference type="ARBA" id="ARBA00022691"/>
    </source>
</evidence>
<dbReference type="InterPro" id="IPR015947">
    <property type="entry name" value="PUA-like_sf"/>
</dbReference>
<dbReference type="SUPFAM" id="SSF53335">
    <property type="entry name" value="S-adenosyl-L-methionine-dependent methyltransferases"/>
    <property type="match status" value="1"/>
</dbReference>
<dbReference type="InterPro" id="IPR036974">
    <property type="entry name" value="PUA_sf"/>
</dbReference>
<dbReference type="InterPro" id="IPR029063">
    <property type="entry name" value="SAM-dependent_MTases_sf"/>
</dbReference>
<dbReference type="GO" id="GO:0032259">
    <property type="term" value="P:methylation"/>
    <property type="evidence" value="ECO:0007669"/>
    <property type="project" value="UniProtKB-KW"/>
</dbReference>
<comment type="caution">
    <text evidence="10">The sequence shown here is derived from an EMBL/GenBank/DDBJ whole genome shotgun (WGS) entry which is preliminary data.</text>
</comment>
<dbReference type="PROSITE" id="PS50890">
    <property type="entry name" value="PUA"/>
    <property type="match status" value="1"/>
</dbReference>
<protein>
    <submittedName>
        <fullName evidence="10">RlmI/RlmK family 23S rRNA methyltransferase</fullName>
    </submittedName>
</protein>
<dbReference type="Gene3D" id="2.30.130.10">
    <property type="entry name" value="PUA domain"/>
    <property type="match status" value="1"/>
</dbReference>
<evidence type="ECO:0000313" key="11">
    <source>
        <dbReference type="Proteomes" id="UP000249046"/>
    </source>
</evidence>
<proteinExistence type="inferred from homology"/>
<comment type="subcellular location">
    <subcellularLocation>
        <location evidence="1">Cytoplasm</location>
    </subcellularLocation>
</comment>
<keyword evidence="5 10" id="KW-0808">Transferase</keyword>
<dbReference type="AlphaFoldDB" id="A0A2W5KU52"/>
<evidence type="ECO:0000256" key="1">
    <source>
        <dbReference type="ARBA" id="ARBA00004496"/>
    </source>
</evidence>
<dbReference type="InterPro" id="IPR019614">
    <property type="entry name" value="SAM-dep_methyl-trfase"/>
</dbReference>
<evidence type="ECO:0000313" key="10">
    <source>
        <dbReference type="EMBL" id="PZQ19589.1"/>
    </source>
</evidence>
<keyword evidence="2" id="KW-0963">Cytoplasm</keyword>
<accession>A0A2W5KU52</accession>
<dbReference type="Pfam" id="PF10672">
    <property type="entry name" value="Methyltrans_SAM"/>
    <property type="match status" value="1"/>
</dbReference>
<dbReference type="PANTHER" id="PTHR42873">
    <property type="entry name" value="RIBOSOMAL RNA LARGE SUBUNIT METHYLTRANSFERASE"/>
    <property type="match status" value="1"/>
</dbReference>
<evidence type="ECO:0000256" key="4">
    <source>
        <dbReference type="ARBA" id="ARBA00022603"/>
    </source>
</evidence>
<dbReference type="CDD" id="cd21153">
    <property type="entry name" value="PUA_RlmI"/>
    <property type="match status" value="1"/>
</dbReference>
<feature type="domain" description="S-adenosylmethionine-dependent methyltransferase" evidence="8">
    <location>
        <begin position="189"/>
        <end position="361"/>
    </location>
</feature>
<reference evidence="10 11" key="1">
    <citation type="submission" date="2017-08" db="EMBL/GenBank/DDBJ databases">
        <title>Infants hospitalized years apart are colonized by the same room-sourced microbial strains.</title>
        <authorList>
            <person name="Brooks B."/>
            <person name="Olm M.R."/>
            <person name="Firek B.A."/>
            <person name="Baker R."/>
            <person name="Thomas B.C."/>
            <person name="Morowitz M.J."/>
            <person name="Banfield J.F."/>
        </authorList>
    </citation>
    <scope>NUCLEOTIDE SEQUENCE [LARGE SCALE GENOMIC DNA]</scope>
    <source>
        <strain evidence="10">S2_005_003_R2_42</strain>
    </source>
</reference>
<dbReference type="EMBL" id="QFPO01000002">
    <property type="protein sequence ID" value="PZQ19589.1"/>
    <property type="molecule type" value="Genomic_DNA"/>
</dbReference>
<evidence type="ECO:0000259" key="9">
    <source>
        <dbReference type="Pfam" id="PF17785"/>
    </source>
</evidence>
<dbReference type="PANTHER" id="PTHR42873:SF1">
    <property type="entry name" value="S-ADENOSYLMETHIONINE-DEPENDENT METHYLTRANSFERASE DOMAIN-CONTAINING PROTEIN"/>
    <property type="match status" value="1"/>
</dbReference>
<feature type="domain" description="RlmI-like PUA" evidence="9">
    <location>
        <begin position="11"/>
        <end position="76"/>
    </location>
</feature>
<evidence type="ECO:0000256" key="7">
    <source>
        <dbReference type="ARBA" id="ARBA00038091"/>
    </source>
</evidence>
<dbReference type="GO" id="GO:0008168">
    <property type="term" value="F:methyltransferase activity"/>
    <property type="evidence" value="ECO:0007669"/>
    <property type="project" value="UniProtKB-KW"/>
</dbReference>
<name>A0A2W5KU52_9GAMM</name>